<evidence type="ECO:0000313" key="2">
    <source>
        <dbReference type="Proteomes" id="UP000265520"/>
    </source>
</evidence>
<evidence type="ECO:0000313" key="1">
    <source>
        <dbReference type="EMBL" id="MCI72472.1"/>
    </source>
</evidence>
<sequence>MWEALRNEISADLNKIQNGNMNELANFQKNTRAWVEDVNTEFEYAQLKKKGRLLTDHFFEETTVTNRI</sequence>
<dbReference type="EMBL" id="LXQA010818851">
    <property type="protein sequence ID" value="MCI72472.1"/>
    <property type="molecule type" value="Genomic_DNA"/>
</dbReference>
<reference evidence="1 2" key="1">
    <citation type="journal article" date="2018" name="Front. Plant Sci.">
        <title>Red Clover (Trifolium pratense) and Zigzag Clover (T. medium) - A Picture of Genomic Similarities and Differences.</title>
        <authorList>
            <person name="Dluhosova J."/>
            <person name="Istvanek J."/>
            <person name="Nedelnik J."/>
            <person name="Repkova J."/>
        </authorList>
    </citation>
    <scope>NUCLEOTIDE SEQUENCE [LARGE SCALE GENOMIC DNA]</scope>
    <source>
        <strain evidence="2">cv. 10/8</strain>
        <tissue evidence="1">Leaf</tissue>
    </source>
</reference>
<comment type="caution">
    <text evidence="1">The sequence shown here is derived from an EMBL/GenBank/DDBJ whole genome shotgun (WGS) entry which is preliminary data.</text>
</comment>
<organism evidence="1 2">
    <name type="scientific">Trifolium medium</name>
    <dbReference type="NCBI Taxonomy" id="97028"/>
    <lineage>
        <taxon>Eukaryota</taxon>
        <taxon>Viridiplantae</taxon>
        <taxon>Streptophyta</taxon>
        <taxon>Embryophyta</taxon>
        <taxon>Tracheophyta</taxon>
        <taxon>Spermatophyta</taxon>
        <taxon>Magnoliopsida</taxon>
        <taxon>eudicotyledons</taxon>
        <taxon>Gunneridae</taxon>
        <taxon>Pentapetalae</taxon>
        <taxon>rosids</taxon>
        <taxon>fabids</taxon>
        <taxon>Fabales</taxon>
        <taxon>Fabaceae</taxon>
        <taxon>Papilionoideae</taxon>
        <taxon>50 kb inversion clade</taxon>
        <taxon>NPAAA clade</taxon>
        <taxon>Hologalegina</taxon>
        <taxon>IRL clade</taxon>
        <taxon>Trifolieae</taxon>
        <taxon>Trifolium</taxon>
    </lineage>
</organism>
<accession>A0A392UGC5</accession>
<dbReference type="AlphaFoldDB" id="A0A392UGC5"/>
<keyword evidence="2" id="KW-1185">Reference proteome</keyword>
<dbReference type="Proteomes" id="UP000265520">
    <property type="component" value="Unassembled WGS sequence"/>
</dbReference>
<protein>
    <submittedName>
        <fullName evidence="1">Uncharacterized protein</fullName>
    </submittedName>
</protein>
<feature type="non-terminal residue" evidence="1">
    <location>
        <position position="68"/>
    </location>
</feature>
<proteinExistence type="predicted"/>
<name>A0A392UGC5_9FABA</name>